<accession>A0A090S8A3</accession>
<evidence type="ECO:0008006" key="3">
    <source>
        <dbReference type="Google" id="ProtNLM"/>
    </source>
</evidence>
<gene>
    <name evidence="1" type="ORF">JCM19235_1299</name>
</gene>
<comment type="caution">
    <text evidence="1">The sequence shown here is derived from an EMBL/GenBank/DDBJ whole genome shotgun (WGS) entry which is preliminary data.</text>
</comment>
<dbReference type="Proteomes" id="UP000029228">
    <property type="component" value="Unassembled WGS sequence"/>
</dbReference>
<protein>
    <recommendedName>
        <fullName evidence="3">Lipoprotein</fullName>
    </recommendedName>
</protein>
<dbReference type="AlphaFoldDB" id="A0A090S8A3"/>
<dbReference type="PROSITE" id="PS51257">
    <property type="entry name" value="PROKAR_LIPOPROTEIN"/>
    <property type="match status" value="1"/>
</dbReference>
<proteinExistence type="predicted"/>
<evidence type="ECO:0000313" key="2">
    <source>
        <dbReference type="Proteomes" id="UP000029228"/>
    </source>
</evidence>
<evidence type="ECO:0000313" key="1">
    <source>
        <dbReference type="EMBL" id="GAL22998.1"/>
    </source>
</evidence>
<organism evidence="1 2">
    <name type="scientific">Vibrio maritimus</name>
    <dbReference type="NCBI Taxonomy" id="990268"/>
    <lineage>
        <taxon>Bacteria</taxon>
        <taxon>Pseudomonadati</taxon>
        <taxon>Pseudomonadota</taxon>
        <taxon>Gammaproteobacteria</taxon>
        <taxon>Vibrionales</taxon>
        <taxon>Vibrionaceae</taxon>
        <taxon>Vibrio</taxon>
    </lineage>
</organism>
<reference evidence="1 2" key="1">
    <citation type="submission" date="2014-09" db="EMBL/GenBank/DDBJ databases">
        <title>Vibrio maritimus JCM 19235. (C45) whole genome shotgun sequence.</title>
        <authorList>
            <person name="Sawabe T."/>
            <person name="Meirelles P."/>
            <person name="Nakanishi M."/>
            <person name="Sayaka M."/>
            <person name="Hattori M."/>
            <person name="Ohkuma M."/>
        </authorList>
    </citation>
    <scope>NUCLEOTIDE SEQUENCE [LARGE SCALE GENOMIC DNA]</scope>
    <source>
        <strain evidence="2">JCM19235</strain>
    </source>
</reference>
<dbReference type="EMBL" id="BBMR01000017">
    <property type="protein sequence ID" value="GAL22998.1"/>
    <property type="molecule type" value="Genomic_DNA"/>
</dbReference>
<sequence>MRKQHVVTVLAAVTLSGCAGIGTWNIDLPITNQQSDMITIEADQSKDYLQLSQRGGMQMGVSVTTINAPSVEYIASSLQSDKPVSIRVDFINVDLHGSPGAPTKYRCFASSSMNGQTVTSSMSYEVEHTGITSGTWVPEGITPCLDRIASNLQTAIDQI</sequence>
<reference evidence="1 2" key="2">
    <citation type="submission" date="2014-09" db="EMBL/GenBank/DDBJ databases">
        <authorList>
            <consortium name="NBRP consortium"/>
            <person name="Sawabe T."/>
            <person name="Meirelles P."/>
            <person name="Nakanishi M."/>
            <person name="Sayaka M."/>
            <person name="Hattori M."/>
            <person name="Ohkuma M."/>
        </authorList>
    </citation>
    <scope>NUCLEOTIDE SEQUENCE [LARGE SCALE GENOMIC DNA]</scope>
    <source>
        <strain evidence="2">JCM19235</strain>
    </source>
</reference>
<name>A0A090S8A3_9VIBR</name>
<keyword evidence="2" id="KW-1185">Reference proteome</keyword>